<comment type="subcellular location">
    <subcellularLocation>
        <location evidence="2">Secreted</location>
    </subcellularLocation>
</comment>
<feature type="chain" id="PRO_5004833622" description="Beta-glucosidase cel3A" evidence="22">
    <location>
        <begin position="19"/>
        <end position="793"/>
    </location>
</feature>
<dbReference type="InterPro" id="IPR002772">
    <property type="entry name" value="Glyco_hydro_3_C"/>
</dbReference>
<comment type="function">
    <text evidence="13">Beta-glucosidases are one of a number of cellulolytic enzymes involved in the degradation of cellulosic biomass. Catalyzes the last step releasing glucose from the inhibitory cellobiose.</text>
</comment>
<keyword evidence="10" id="KW-0119">Carbohydrate metabolism</keyword>
<dbReference type="AlphaFoldDB" id="W3WKK4"/>
<evidence type="ECO:0000256" key="8">
    <source>
        <dbReference type="ARBA" id="ARBA00022801"/>
    </source>
</evidence>
<dbReference type="Pfam" id="PF00933">
    <property type="entry name" value="Glyco_hydro_3"/>
    <property type="match status" value="1"/>
</dbReference>
<evidence type="ECO:0000256" key="1">
    <source>
        <dbReference type="ARBA" id="ARBA00000448"/>
    </source>
</evidence>
<evidence type="ECO:0000256" key="6">
    <source>
        <dbReference type="ARBA" id="ARBA00022525"/>
    </source>
</evidence>
<dbReference type="Gene3D" id="3.40.50.1700">
    <property type="entry name" value="Glycoside hydrolase family 3 C-terminal domain"/>
    <property type="match status" value="1"/>
</dbReference>
<dbReference type="InterPro" id="IPR036881">
    <property type="entry name" value="Glyco_hydro_3_C_sf"/>
</dbReference>
<evidence type="ECO:0000256" key="3">
    <source>
        <dbReference type="ARBA" id="ARBA00004987"/>
    </source>
</evidence>
<evidence type="ECO:0000313" key="24">
    <source>
        <dbReference type="EMBL" id="ETS74460.1"/>
    </source>
</evidence>
<dbReference type="RefSeq" id="XP_007841098.1">
    <property type="nucleotide sequence ID" value="XM_007842907.1"/>
</dbReference>
<keyword evidence="11" id="KW-0326">Glycosidase</keyword>
<dbReference type="Pfam" id="PF01915">
    <property type="entry name" value="Glyco_hydro_3_C"/>
    <property type="match status" value="1"/>
</dbReference>
<evidence type="ECO:0000256" key="10">
    <source>
        <dbReference type="ARBA" id="ARBA00023277"/>
    </source>
</evidence>
<evidence type="ECO:0000256" key="2">
    <source>
        <dbReference type="ARBA" id="ARBA00004613"/>
    </source>
</evidence>
<evidence type="ECO:0000256" key="11">
    <source>
        <dbReference type="ARBA" id="ARBA00023295"/>
    </source>
</evidence>
<keyword evidence="6" id="KW-0964">Secreted</keyword>
<dbReference type="GO" id="GO:0008422">
    <property type="term" value="F:beta-glucosidase activity"/>
    <property type="evidence" value="ECO:0007669"/>
    <property type="project" value="UniProtKB-EC"/>
</dbReference>
<evidence type="ECO:0000256" key="22">
    <source>
        <dbReference type="SAM" id="SignalP"/>
    </source>
</evidence>
<dbReference type="Gene3D" id="2.60.40.10">
    <property type="entry name" value="Immunoglobulins"/>
    <property type="match status" value="1"/>
</dbReference>
<evidence type="ECO:0000256" key="14">
    <source>
        <dbReference type="ARBA" id="ARBA00039579"/>
    </source>
</evidence>
<evidence type="ECO:0000256" key="16">
    <source>
        <dbReference type="ARBA" id="ARBA00041601"/>
    </source>
</evidence>
<dbReference type="STRING" id="1229662.W3WKK4"/>
<dbReference type="SMART" id="SM01217">
    <property type="entry name" value="Fn3_like"/>
    <property type="match status" value="1"/>
</dbReference>
<evidence type="ECO:0000256" key="7">
    <source>
        <dbReference type="ARBA" id="ARBA00022729"/>
    </source>
</evidence>
<dbReference type="SUPFAM" id="SSF52279">
    <property type="entry name" value="Beta-D-glucan exohydrolase, C-terminal domain"/>
    <property type="match status" value="1"/>
</dbReference>
<proteinExistence type="inferred from homology"/>
<evidence type="ECO:0000313" key="25">
    <source>
        <dbReference type="Proteomes" id="UP000030651"/>
    </source>
</evidence>
<comment type="pathway">
    <text evidence="3">Glycan metabolism; cellulose degradation.</text>
</comment>
<dbReference type="PANTHER" id="PTHR42715:SF12">
    <property type="entry name" value="BETA-GLUCOSIDASE G-RELATED"/>
    <property type="match status" value="1"/>
</dbReference>
<dbReference type="OMA" id="PFGGRNW"/>
<accession>W3WKK4</accession>
<keyword evidence="12" id="KW-0624">Polysaccharide degradation</keyword>
<dbReference type="InterPro" id="IPR050288">
    <property type="entry name" value="Cellulose_deg_GH3"/>
</dbReference>
<dbReference type="Proteomes" id="UP000030651">
    <property type="component" value="Unassembled WGS sequence"/>
</dbReference>
<evidence type="ECO:0000256" key="20">
    <source>
        <dbReference type="ARBA" id="ARBA00083231"/>
    </source>
</evidence>
<dbReference type="InterPro" id="IPR026891">
    <property type="entry name" value="Fn3-like"/>
</dbReference>
<dbReference type="Pfam" id="PF14310">
    <property type="entry name" value="Fn3-like"/>
    <property type="match status" value="1"/>
</dbReference>
<dbReference type="FunFam" id="3.20.20.300:FF:000002">
    <property type="entry name" value="Probable beta-glucosidase"/>
    <property type="match status" value="1"/>
</dbReference>
<dbReference type="OrthoDB" id="416222at2759"/>
<dbReference type="InterPro" id="IPR017853">
    <property type="entry name" value="GH"/>
</dbReference>
<dbReference type="GO" id="GO:0009251">
    <property type="term" value="P:glucan catabolic process"/>
    <property type="evidence" value="ECO:0007669"/>
    <property type="project" value="TreeGrafter"/>
</dbReference>
<dbReference type="InParanoid" id="W3WKK4"/>
<evidence type="ECO:0000256" key="15">
    <source>
        <dbReference type="ARBA" id="ARBA00041276"/>
    </source>
</evidence>
<dbReference type="eggNOG" id="ENOG502SMGM">
    <property type="taxonomic scope" value="Eukaryota"/>
</dbReference>
<sequence length="793" mass="85547">MLSHILLLAVWPLLGALAISPNNTGISRSWSEAQQLASEFSARLTLTEKAFLATGWILGPCDGNIAPIPRLNFSGMCLHDGPAGIRVADLATLFPAGVTTGATWDRDLMYARGLAMGEEFREKGSHVILGPVAGPLGRHPLGGRNWEGFAVDPYLSGIAMEETIRGHQDAGVQACAKHYIGNEQETERSSVITNGIETAAISANIDDRTLHELYLWPFANSVKAGTASVMCSYNRLNQTYACAHDRTLNEILKGELGFQGYVMSDWFATHSGVDSVNGGLDMTMPGPLSQGEAQTLNLSAIPFHEIPSWFGTNLTTAVNNGSVSEARLDDMVLRIMTPYYLLGQDQDFPSVDPSNAWLYYVSYGLAQLNPAIPVARDVRADHGALVREIAAAGTVLLKNEQSILPIRNVTNIVVFGNDAPDTSDGLYFLGPITDPSRPLGAKYGTLAVGGGSGAGRTSDLVSPLRAIRERGYRDGFRTQYITNNDLLAGNNLTSIFPLPDVCLVFLKTFSTEGWDRLSLENDWNSTLAVENVAALCSNRTVVVTHSSGVNTLPWDDKVAAIVAAHYPGEQAGNSIVDVLWGDVNPSGHLPYTIPKNESDYDFPIVNITGPDALNSDAWQEDFTEGLFIDYRHFDAHNITPLYSFGHGLSYTTFDISSDAQVSWIAQNLSALPTPATTSTPGGNSELWGGVLNITTTISNTGSVAGAAVPQLYVSLPTRQDGGAPSGTPRSVLRGFEKVKLEAGQSIPVTFSLMRRDISFWSVEEQEWRVPQGDLQLDLGFSFGDIRASVTTQI</sequence>
<dbReference type="SUPFAM" id="SSF51445">
    <property type="entry name" value="(Trans)glycosidases"/>
    <property type="match status" value="1"/>
</dbReference>
<evidence type="ECO:0000256" key="13">
    <source>
        <dbReference type="ARBA" id="ARBA00024983"/>
    </source>
</evidence>
<keyword evidence="25" id="KW-1185">Reference proteome</keyword>
<comment type="catalytic activity">
    <reaction evidence="1">
        <text>Hydrolysis of terminal, non-reducing beta-D-glucosyl residues with release of beta-D-glucose.</text>
        <dbReference type="EC" id="3.2.1.21"/>
    </reaction>
</comment>
<evidence type="ECO:0000256" key="12">
    <source>
        <dbReference type="ARBA" id="ARBA00023326"/>
    </source>
</evidence>
<dbReference type="EC" id="3.2.1.21" evidence="5"/>
<gene>
    <name evidence="24" type="ORF">PFICI_14326</name>
</gene>
<dbReference type="InterPro" id="IPR036962">
    <property type="entry name" value="Glyco_hydro_3_N_sf"/>
</dbReference>
<evidence type="ECO:0000259" key="23">
    <source>
        <dbReference type="SMART" id="SM01217"/>
    </source>
</evidence>
<dbReference type="GO" id="GO:0005576">
    <property type="term" value="C:extracellular region"/>
    <property type="evidence" value="ECO:0007669"/>
    <property type="project" value="UniProtKB-SubCell"/>
</dbReference>
<comment type="similarity">
    <text evidence="4">Belongs to the glycosyl hydrolase 3 family.</text>
</comment>
<dbReference type="HOGENOM" id="CLU_004542_2_3_1"/>
<keyword evidence="8" id="KW-0378">Hydrolase</keyword>
<evidence type="ECO:0000256" key="21">
    <source>
        <dbReference type="ARBA" id="ARBA00083611"/>
    </source>
</evidence>
<dbReference type="GeneID" id="19279339"/>
<organism evidence="24 25">
    <name type="scientific">Pestalotiopsis fici (strain W106-1 / CGMCC3.15140)</name>
    <dbReference type="NCBI Taxonomy" id="1229662"/>
    <lineage>
        <taxon>Eukaryota</taxon>
        <taxon>Fungi</taxon>
        <taxon>Dikarya</taxon>
        <taxon>Ascomycota</taxon>
        <taxon>Pezizomycotina</taxon>
        <taxon>Sordariomycetes</taxon>
        <taxon>Xylariomycetidae</taxon>
        <taxon>Amphisphaeriales</taxon>
        <taxon>Sporocadaceae</taxon>
        <taxon>Pestalotiopsis</taxon>
    </lineage>
</organism>
<evidence type="ECO:0000256" key="9">
    <source>
        <dbReference type="ARBA" id="ARBA00023180"/>
    </source>
</evidence>
<dbReference type="PRINTS" id="PR00133">
    <property type="entry name" value="GLHYDRLASE3"/>
</dbReference>
<reference evidence="25" key="1">
    <citation type="journal article" date="2015" name="BMC Genomics">
        <title>Genomic and transcriptomic analysis of the endophytic fungus Pestalotiopsis fici reveals its lifestyle and high potential for synthesis of natural products.</title>
        <authorList>
            <person name="Wang X."/>
            <person name="Zhang X."/>
            <person name="Liu L."/>
            <person name="Xiang M."/>
            <person name="Wang W."/>
            <person name="Sun X."/>
            <person name="Che Y."/>
            <person name="Guo L."/>
            <person name="Liu G."/>
            <person name="Guo L."/>
            <person name="Wang C."/>
            <person name="Yin W.B."/>
            <person name="Stadler M."/>
            <person name="Zhang X."/>
            <person name="Liu X."/>
        </authorList>
    </citation>
    <scope>NUCLEOTIDE SEQUENCE [LARGE SCALE GENOMIC DNA]</scope>
    <source>
        <strain evidence="25">W106-1 / CGMCC3.15140</strain>
    </source>
</reference>
<evidence type="ECO:0000256" key="17">
    <source>
        <dbReference type="ARBA" id="ARBA00041808"/>
    </source>
</evidence>
<evidence type="ECO:0000256" key="5">
    <source>
        <dbReference type="ARBA" id="ARBA00012744"/>
    </source>
</evidence>
<keyword evidence="7 22" id="KW-0732">Signal</keyword>
<evidence type="ECO:0000256" key="4">
    <source>
        <dbReference type="ARBA" id="ARBA00005336"/>
    </source>
</evidence>
<name>W3WKK4_PESFW</name>
<dbReference type="PANTHER" id="PTHR42715">
    <property type="entry name" value="BETA-GLUCOSIDASE"/>
    <property type="match status" value="1"/>
</dbReference>
<dbReference type="EMBL" id="KI912120">
    <property type="protein sequence ID" value="ETS74460.1"/>
    <property type="molecule type" value="Genomic_DNA"/>
</dbReference>
<evidence type="ECO:0000256" key="18">
    <source>
        <dbReference type="ARBA" id="ARBA00070030"/>
    </source>
</evidence>
<feature type="signal peptide" evidence="22">
    <location>
        <begin position="1"/>
        <end position="18"/>
    </location>
</feature>
<keyword evidence="9" id="KW-0325">Glycoprotein</keyword>
<dbReference type="Gene3D" id="3.20.20.300">
    <property type="entry name" value="Glycoside hydrolase, family 3, N-terminal domain"/>
    <property type="match status" value="1"/>
</dbReference>
<evidence type="ECO:0000256" key="19">
    <source>
        <dbReference type="ARBA" id="ARBA00078013"/>
    </source>
</evidence>
<dbReference type="KEGG" id="pfy:PFICI_14326"/>
<dbReference type="InterPro" id="IPR013783">
    <property type="entry name" value="Ig-like_fold"/>
</dbReference>
<dbReference type="InterPro" id="IPR001764">
    <property type="entry name" value="Glyco_hydro_3_N"/>
</dbReference>
<protein>
    <recommendedName>
        <fullName evidence="18">Beta-glucosidase cel3A</fullName>
        <ecNumber evidence="5">3.2.1.21</ecNumber>
    </recommendedName>
    <alternativeName>
        <fullName evidence="15">Beta-D-glucoside glucohydrolase G</fullName>
    </alternativeName>
    <alternativeName>
        <fullName evidence="19">Beta-D-glucoside glucohydrolase cel3A</fullName>
    </alternativeName>
    <alternativeName>
        <fullName evidence="16">Cellobiase G</fullName>
    </alternativeName>
    <alternativeName>
        <fullName evidence="21">Cellobiase cel3A</fullName>
    </alternativeName>
    <alternativeName>
        <fullName evidence="17">Gentiobiase G</fullName>
    </alternativeName>
    <alternativeName>
        <fullName evidence="20">Gentiobiase cel3A</fullName>
    </alternativeName>
    <alternativeName>
        <fullName evidence="14">Probable beta-glucosidase G</fullName>
    </alternativeName>
</protein>
<feature type="domain" description="Fibronectin type III-like" evidence="23">
    <location>
        <begin position="707"/>
        <end position="782"/>
    </location>
</feature>